<dbReference type="Gene3D" id="3.40.190.290">
    <property type="match status" value="1"/>
</dbReference>
<gene>
    <name evidence="6" type="ORF">AKJ09_06790</name>
</gene>
<dbReference type="GO" id="GO:0043565">
    <property type="term" value="F:sequence-specific DNA binding"/>
    <property type="evidence" value="ECO:0007669"/>
    <property type="project" value="TreeGrafter"/>
</dbReference>
<dbReference type="CDD" id="cd08422">
    <property type="entry name" value="PBP2_CrgA_like"/>
    <property type="match status" value="1"/>
</dbReference>
<feature type="domain" description="HTH lysR-type" evidence="5">
    <location>
        <begin position="53"/>
        <end position="101"/>
    </location>
</feature>
<evidence type="ECO:0000259" key="5">
    <source>
        <dbReference type="PROSITE" id="PS50931"/>
    </source>
</evidence>
<dbReference type="FunFam" id="1.10.10.10:FF:000001">
    <property type="entry name" value="LysR family transcriptional regulator"/>
    <property type="match status" value="1"/>
</dbReference>
<dbReference type="PANTHER" id="PTHR30537">
    <property type="entry name" value="HTH-TYPE TRANSCRIPTIONAL REGULATOR"/>
    <property type="match status" value="1"/>
</dbReference>
<evidence type="ECO:0000256" key="4">
    <source>
        <dbReference type="ARBA" id="ARBA00023163"/>
    </source>
</evidence>
<dbReference type="KEGG" id="llu:AKJ09_06790"/>
<evidence type="ECO:0000256" key="3">
    <source>
        <dbReference type="ARBA" id="ARBA00023125"/>
    </source>
</evidence>
<comment type="similarity">
    <text evidence="1">Belongs to the LysR transcriptional regulatory family.</text>
</comment>
<dbReference type="InterPro" id="IPR036388">
    <property type="entry name" value="WH-like_DNA-bd_sf"/>
</dbReference>
<dbReference type="PANTHER" id="PTHR30537:SF5">
    <property type="entry name" value="HTH-TYPE TRANSCRIPTIONAL ACTIVATOR TTDR-RELATED"/>
    <property type="match status" value="1"/>
</dbReference>
<dbReference type="GO" id="GO:0006351">
    <property type="term" value="P:DNA-templated transcription"/>
    <property type="evidence" value="ECO:0007669"/>
    <property type="project" value="TreeGrafter"/>
</dbReference>
<reference evidence="6 7" key="1">
    <citation type="submission" date="2015-08" db="EMBL/GenBank/DDBJ databases">
        <authorList>
            <person name="Babu N.S."/>
            <person name="Beckwith C.J."/>
            <person name="Beseler K.G."/>
            <person name="Brison A."/>
            <person name="Carone J.V."/>
            <person name="Caskin T.P."/>
            <person name="Diamond M."/>
            <person name="Durham M.E."/>
            <person name="Foxe J.M."/>
            <person name="Go M."/>
            <person name="Henderson B.A."/>
            <person name="Jones I.B."/>
            <person name="McGettigan J.A."/>
            <person name="Micheletti S.J."/>
            <person name="Nasrallah M.E."/>
            <person name="Ortiz D."/>
            <person name="Piller C.R."/>
            <person name="Privatt S.R."/>
            <person name="Schneider S.L."/>
            <person name="Sharp S."/>
            <person name="Smith T.C."/>
            <person name="Stanton J.D."/>
            <person name="Ullery H.E."/>
            <person name="Wilson R.J."/>
            <person name="Serrano M.G."/>
            <person name="Buck G."/>
            <person name="Lee V."/>
            <person name="Wang Y."/>
            <person name="Carvalho R."/>
            <person name="Voegtly L."/>
            <person name="Shi R."/>
            <person name="Duckworth R."/>
            <person name="Johnson A."/>
            <person name="Loviza R."/>
            <person name="Walstead R."/>
            <person name="Shah Z."/>
            <person name="Kiflezghi M."/>
            <person name="Wade K."/>
            <person name="Ball S.L."/>
            <person name="Bradley K.W."/>
            <person name="Asai D.J."/>
            <person name="Bowman C.A."/>
            <person name="Russell D.A."/>
            <person name="Pope W.H."/>
            <person name="Jacobs-Sera D."/>
            <person name="Hendrix R.W."/>
            <person name="Hatfull G.F."/>
        </authorList>
    </citation>
    <scope>NUCLEOTIDE SEQUENCE [LARGE SCALE GENOMIC DNA]</scope>
    <source>
        <strain evidence="6 7">DSM 27648</strain>
    </source>
</reference>
<keyword evidence="3" id="KW-0238">DNA-binding</keyword>
<dbReference type="InterPro" id="IPR005119">
    <property type="entry name" value="LysR_subst-bd"/>
</dbReference>
<organism evidence="6 7">
    <name type="scientific">Labilithrix luteola</name>
    <dbReference type="NCBI Taxonomy" id="1391654"/>
    <lineage>
        <taxon>Bacteria</taxon>
        <taxon>Pseudomonadati</taxon>
        <taxon>Myxococcota</taxon>
        <taxon>Polyangia</taxon>
        <taxon>Polyangiales</taxon>
        <taxon>Labilitrichaceae</taxon>
        <taxon>Labilithrix</taxon>
    </lineage>
</organism>
<evidence type="ECO:0000313" key="7">
    <source>
        <dbReference type="Proteomes" id="UP000064967"/>
    </source>
</evidence>
<dbReference type="PROSITE" id="PS50931">
    <property type="entry name" value="HTH_LYSR"/>
    <property type="match status" value="1"/>
</dbReference>
<sequence>MTLLFASSSFSVLLGVVPVVLHSSMRKIPCQGRAERSVNAVGCVHDEVRDSVVAIADCGSFAAAGARLGLTPSAVSKTVTRVEARLGIRLLQRTTRRVALTDAGEAYVVRGRQLLADFEGLERETSSRDETIRGTLRVSAPAVYGSVKVAPLLTVLASKHPALDVHLTCDDRLVDMVVERIDVGVRILSTLPAEFVARELTEDRRGLYASPAYLRRAGTPRTLDDLASHALVVYSGGPTTVRRGRVVFATDNILAAREAARGGLGIAELPEYLARDDAAAVALREVLPGVVPPTRKIYALYLPSRYLPPQVRAFVDLLVRDAKSRAP</sequence>
<evidence type="ECO:0000256" key="2">
    <source>
        <dbReference type="ARBA" id="ARBA00023015"/>
    </source>
</evidence>
<dbReference type="SUPFAM" id="SSF53850">
    <property type="entry name" value="Periplasmic binding protein-like II"/>
    <property type="match status" value="1"/>
</dbReference>
<name>A0A0K1Q3B4_9BACT</name>
<dbReference type="Pfam" id="PF03466">
    <property type="entry name" value="LysR_substrate"/>
    <property type="match status" value="1"/>
</dbReference>
<dbReference type="STRING" id="1391654.AKJ09_06790"/>
<evidence type="ECO:0000256" key="1">
    <source>
        <dbReference type="ARBA" id="ARBA00009437"/>
    </source>
</evidence>
<dbReference type="EMBL" id="CP012333">
    <property type="protein sequence ID" value="AKV00127.1"/>
    <property type="molecule type" value="Genomic_DNA"/>
</dbReference>
<keyword evidence="2" id="KW-0805">Transcription regulation</keyword>
<dbReference type="Pfam" id="PF00126">
    <property type="entry name" value="HTH_1"/>
    <property type="match status" value="1"/>
</dbReference>
<dbReference type="Proteomes" id="UP000064967">
    <property type="component" value="Chromosome"/>
</dbReference>
<dbReference type="InterPro" id="IPR036390">
    <property type="entry name" value="WH_DNA-bd_sf"/>
</dbReference>
<evidence type="ECO:0000313" key="6">
    <source>
        <dbReference type="EMBL" id="AKV00127.1"/>
    </source>
</evidence>
<proteinExistence type="inferred from homology"/>
<accession>A0A0K1Q3B4</accession>
<dbReference type="SUPFAM" id="SSF46785">
    <property type="entry name" value="Winged helix' DNA-binding domain"/>
    <property type="match status" value="1"/>
</dbReference>
<keyword evidence="4" id="KW-0804">Transcription</keyword>
<protein>
    <submittedName>
        <fullName evidence="6">Transcriptional regulator, LysR family</fullName>
    </submittedName>
</protein>
<dbReference type="InterPro" id="IPR058163">
    <property type="entry name" value="LysR-type_TF_proteobact-type"/>
</dbReference>
<keyword evidence="7" id="KW-1185">Reference proteome</keyword>
<dbReference type="AlphaFoldDB" id="A0A0K1Q3B4"/>
<dbReference type="InterPro" id="IPR000847">
    <property type="entry name" value="LysR_HTH_N"/>
</dbReference>
<dbReference type="Gene3D" id="1.10.10.10">
    <property type="entry name" value="Winged helix-like DNA-binding domain superfamily/Winged helix DNA-binding domain"/>
    <property type="match status" value="1"/>
</dbReference>
<dbReference type="GO" id="GO:0003700">
    <property type="term" value="F:DNA-binding transcription factor activity"/>
    <property type="evidence" value="ECO:0007669"/>
    <property type="project" value="InterPro"/>
</dbReference>